<feature type="repeat" description="WD" evidence="3">
    <location>
        <begin position="857"/>
        <end position="898"/>
    </location>
</feature>
<dbReference type="InterPro" id="IPR036322">
    <property type="entry name" value="WD40_repeat_dom_sf"/>
</dbReference>
<dbReference type="PANTHER" id="PTHR22847">
    <property type="entry name" value="WD40 REPEAT PROTEIN"/>
    <property type="match status" value="1"/>
</dbReference>
<dbReference type="InterPro" id="IPR000157">
    <property type="entry name" value="TIR_dom"/>
</dbReference>
<evidence type="ECO:0000313" key="8">
    <source>
        <dbReference type="Proteomes" id="UP000008204"/>
    </source>
</evidence>
<keyword evidence="5" id="KW-1133">Transmembrane helix</keyword>
<name>B7K2J6_RIPO1</name>
<keyword evidence="8" id="KW-1185">Reference proteome</keyword>
<protein>
    <submittedName>
        <fullName evidence="7">WD-40 repeat protein</fullName>
    </submittedName>
</protein>
<dbReference type="RefSeq" id="WP_012595657.1">
    <property type="nucleotide sequence ID" value="NC_011726.1"/>
</dbReference>
<feature type="repeat" description="WD" evidence="3">
    <location>
        <begin position="667"/>
        <end position="701"/>
    </location>
</feature>
<feature type="repeat" description="WD" evidence="3">
    <location>
        <begin position="355"/>
        <end position="389"/>
    </location>
</feature>
<feature type="repeat" description="WD" evidence="3">
    <location>
        <begin position="707"/>
        <end position="748"/>
    </location>
</feature>
<dbReference type="Gene3D" id="2.130.10.10">
    <property type="entry name" value="YVTN repeat-like/Quinoprotein amine dehydrogenase"/>
    <property type="match status" value="5"/>
</dbReference>
<dbReference type="PROSITE" id="PS50294">
    <property type="entry name" value="WD_REPEATS_REGION"/>
    <property type="match status" value="9"/>
</dbReference>
<dbReference type="EMBL" id="CP001287">
    <property type="protein sequence ID" value="ACK66389.1"/>
    <property type="molecule type" value="Genomic_DNA"/>
</dbReference>
<dbReference type="PROSITE" id="PS50082">
    <property type="entry name" value="WD_REPEATS_2"/>
    <property type="match status" value="12"/>
</dbReference>
<dbReference type="SUPFAM" id="SSF52200">
    <property type="entry name" value="Toll/Interleukin receptor TIR domain"/>
    <property type="match status" value="1"/>
</dbReference>
<feature type="repeat" description="WD" evidence="3">
    <location>
        <begin position="487"/>
        <end position="519"/>
    </location>
</feature>
<keyword evidence="1 3" id="KW-0853">WD repeat</keyword>
<dbReference type="PANTHER" id="PTHR22847:SF637">
    <property type="entry name" value="WD REPEAT DOMAIN 5B"/>
    <property type="match status" value="1"/>
</dbReference>
<evidence type="ECO:0000259" key="6">
    <source>
        <dbReference type="PROSITE" id="PS50104"/>
    </source>
</evidence>
<dbReference type="PROSITE" id="PS00678">
    <property type="entry name" value="WD_REPEATS_1"/>
    <property type="match status" value="5"/>
</dbReference>
<evidence type="ECO:0000313" key="7">
    <source>
        <dbReference type="EMBL" id="ACK66389.1"/>
    </source>
</evidence>
<reference evidence="8" key="1">
    <citation type="journal article" date="2011" name="MBio">
        <title>Novel metabolic attributes of the genus Cyanothece, comprising a group of unicellular nitrogen-fixing Cyanobacteria.</title>
        <authorList>
            <person name="Bandyopadhyay A."/>
            <person name="Elvitigala T."/>
            <person name="Welsh E."/>
            <person name="Stockel J."/>
            <person name="Liberton M."/>
            <person name="Min H."/>
            <person name="Sherman L.A."/>
            <person name="Pakrasi H.B."/>
        </authorList>
    </citation>
    <scope>NUCLEOTIDE SEQUENCE [LARGE SCALE GENOMIC DNA]</scope>
    <source>
        <strain evidence="8">PCC 8801</strain>
    </source>
</reference>
<feature type="repeat" description="WD" evidence="3">
    <location>
        <begin position="769"/>
        <end position="803"/>
    </location>
</feature>
<organism evidence="7 8">
    <name type="scientific">Rippkaea orientalis (strain PCC 8801 / RF-1)</name>
    <name type="common">Cyanothece sp. (strain PCC 8801)</name>
    <dbReference type="NCBI Taxonomy" id="41431"/>
    <lineage>
        <taxon>Bacteria</taxon>
        <taxon>Bacillati</taxon>
        <taxon>Cyanobacteriota</taxon>
        <taxon>Cyanophyceae</taxon>
        <taxon>Oscillatoriophycideae</taxon>
        <taxon>Chroococcales</taxon>
        <taxon>Aphanothecaceae</taxon>
        <taxon>Rippkaea</taxon>
        <taxon>Rippkaea orientalis</taxon>
    </lineage>
</organism>
<dbReference type="SUPFAM" id="SSF50978">
    <property type="entry name" value="WD40 repeat-like"/>
    <property type="match status" value="2"/>
</dbReference>
<accession>B7K2J6</accession>
<dbReference type="STRING" id="41431.PCC8801_2378"/>
<dbReference type="AlphaFoldDB" id="B7K2J6"/>
<feature type="repeat" description="WD" evidence="3">
    <location>
        <begin position="528"/>
        <end position="560"/>
    </location>
</feature>
<sequence>MTNNSSKSSVFISYSRRDKTFVQKLHHALNEGKRDIWVDWEDIAPTEDWREAIAQGIQSADNFLFIISPDSVKSIECNKEIDHAIKCNKRLVPILYREVEDNSVRPELAKHNYIFFQNEESFFENLEKLEQALDTDLAYIKEHTYLLSRAILWQQKQRDPSYLLQGTALKEAQEWITHSLNQTPRPTQLHNDYIITSIQKSKQFLRRIAIVVGALGLIAFASFLVALSERNQAKEAELKAKSEEVKALTGWAQARLLRHEQLDALINIIRAVDKLKDLPQSSSEETFSDFAQIPIHDQVEQTLRQVVYTLQELNHLQADQKTIYDVQFSPDHRWIASASADTKVNLWKNNQRQTSLLHQGVVWRIGFSPDSQMMVSASEDKTVKLWQLNPQGNWTLKQTLIHPVPVRSVTFTFTDQCSQTGQKIASAGTDGLIRIWNLEGKLQRTFQAHTGTINDLKISPNCQTLASASEDRTAKLWTLDGQKKATLLGHENQVWTINFSPDGQRIVTGSFDTTIKLWDQTGQLLKTLEGHANWVMSVIFSRNSQEIVSGGEDAMLKFWSREGDLFASLLSPHGDIGSINISADNQYLVFTGDSGKMSLWQQGGSVIEILRGHTSGVTGVHFSPDGQLMASVSNDQTVKLWQFDPQAKRMELQQTLEYRKGEPEGGLKNVNFTPDGQYLITTSYDNTLQSWNVKKALTHSSIQGEIIAKNNTVVNRFRISSDGKRLALASADGTIKLWDLKSQKLLKILTTNQSPSLTNNGINQCQKIQQGYPPQSTDVAFSKNNQYLVASYSDGCLKLWNLEGQLIQEFRGHPQWINALRFSPDGQLLATTSRDNTIKLWQWEKTQFKIDQPTKILKGHQDWVWNVAFTSDGKKLASGGKDNTVKLWNITTQSPSDQSDLIVTLQSHIDWVTSVDFSPCNQDNKDYPNCHQRLQLASASADQTIIFWKMEEVLRIETKDNHETALQSLFKKGCQWLSVYLETNPDTPEASDIRSACGETKPPSDQPGNKILSPDQ</sequence>
<dbReference type="PRINTS" id="PR00320">
    <property type="entry name" value="GPROTEINBRPT"/>
</dbReference>
<keyword evidence="5" id="KW-0812">Transmembrane</keyword>
<dbReference type="InterPro" id="IPR020472">
    <property type="entry name" value="WD40_PAC1"/>
</dbReference>
<proteinExistence type="predicted"/>
<dbReference type="PROSITE" id="PS50104">
    <property type="entry name" value="TIR"/>
    <property type="match status" value="1"/>
</dbReference>
<dbReference type="HOGENOM" id="CLU_002676_0_0_3"/>
<dbReference type="InterPro" id="IPR001680">
    <property type="entry name" value="WD40_rpt"/>
</dbReference>
<feature type="domain" description="TIR" evidence="6">
    <location>
        <begin position="6"/>
        <end position="137"/>
    </location>
</feature>
<evidence type="ECO:0000256" key="5">
    <source>
        <dbReference type="SAM" id="Phobius"/>
    </source>
</evidence>
<dbReference type="Pfam" id="PF00400">
    <property type="entry name" value="WD40"/>
    <property type="match status" value="13"/>
</dbReference>
<dbReference type="GO" id="GO:0007165">
    <property type="term" value="P:signal transduction"/>
    <property type="evidence" value="ECO:0007669"/>
    <property type="project" value="InterPro"/>
</dbReference>
<dbReference type="Proteomes" id="UP000008204">
    <property type="component" value="Chromosome"/>
</dbReference>
<feature type="region of interest" description="Disordered" evidence="4">
    <location>
        <begin position="986"/>
        <end position="1016"/>
    </location>
</feature>
<feature type="transmembrane region" description="Helical" evidence="5">
    <location>
        <begin position="208"/>
        <end position="227"/>
    </location>
</feature>
<dbReference type="SMART" id="SM00320">
    <property type="entry name" value="WD40"/>
    <property type="match status" value="14"/>
</dbReference>
<dbReference type="CDD" id="cd00200">
    <property type="entry name" value="WD40"/>
    <property type="match status" value="2"/>
</dbReference>
<keyword evidence="2" id="KW-0677">Repeat</keyword>
<dbReference type="SMART" id="SM00255">
    <property type="entry name" value="TIR"/>
    <property type="match status" value="1"/>
</dbReference>
<gene>
    <name evidence="7" type="ordered locus">PCC8801_2378</name>
</gene>
<dbReference type="InterPro" id="IPR019775">
    <property type="entry name" value="WD40_repeat_CS"/>
</dbReference>
<feature type="repeat" description="WD" evidence="3">
    <location>
        <begin position="610"/>
        <end position="651"/>
    </location>
</feature>
<feature type="repeat" description="WD" evidence="3">
    <location>
        <begin position="810"/>
        <end position="842"/>
    </location>
</feature>
<dbReference type="OrthoDB" id="426503at2"/>
<evidence type="ECO:0000256" key="4">
    <source>
        <dbReference type="SAM" id="MobiDB-lite"/>
    </source>
</evidence>
<dbReference type="KEGG" id="cyp:PCC8801_2378"/>
<feature type="repeat" description="WD" evidence="3">
    <location>
        <begin position="316"/>
        <end position="348"/>
    </location>
</feature>
<evidence type="ECO:0000256" key="2">
    <source>
        <dbReference type="ARBA" id="ARBA00022737"/>
    </source>
</evidence>
<feature type="repeat" description="WD" evidence="3">
    <location>
        <begin position="446"/>
        <end position="487"/>
    </location>
</feature>
<evidence type="ECO:0000256" key="3">
    <source>
        <dbReference type="PROSITE-ProRule" id="PRU00221"/>
    </source>
</evidence>
<dbReference type="InterPro" id="IPR015943">
    <property type="entry name" value="WD40/YVTN_repeat-like_dom_sf"/>
</dbReference>
<evidence type="ECO:0000256" key="1">
    <source>
        <dbReference type="ARBA" id="ARBA00022574"/>
    </source>
</evidence>
<dbReference type="Gene3D" id="3.40.50.10140">
    <property type="entry name" value="Toll/interleukin-1 receptor homology (TIR) domain"/>
    <property type="match status" value="1"/>
</dbReference>
<feature type="repeat" description="WD" evidence="3">
    <location>
        <begin position="418"/>
        <end position="439"/>
    </location>
</feature>
<dbReference type="Pfam" id="PF13676">
    <property type="entry name" value="TIR_2"/>
    <property type="match status" value="1"/>
</dbReference>
<dbReference type="InterPro" id="IPR035897">
    <property type="entry name" value="Toll_tir_struct_dom_sf"/>
</dbReference>
<keyword evidence="5" id="KW-0472">Membrane</keyword>
<dbReference type="eggNOG" id="COG2319">
    <property type="taxonomic scope" value="Bacteria"/>
</dbReference>